<gene>
    <name evidence="1" type="ORF">GX50_03079</name>
</gene>
<sequence length="97" mass="10740">MASQYSLVEYDSDEERERHADIPFANLISTAIFVAGLLNRAGISYGILGGFAVKLMGCSRNTCLRVCSNEIRQFEGRLDLEAADCFLETIGMHSFGR</sequence>
<dbReference type="Proteomes" id="UP000226031">
    <property type="component" value="Unassembled WGS sequence"/>
</dbReference>
<protein>
    <submittedName>
        <fullName evidence="1">Uncharacterized protein</fullName>
    </submittedName>
</protein>
<reference evidence="1 2" key="1">
    <citation type="submission" date="2017-10" db="EMBL/GenBank/DDBJ databases">
        <title>Comparative genomics in systemic dimorphic fungi from Ajellomycetaceae.</title>
        <authorList>
            <person name="Munoz J.F."/>
            <person name="Mcewen J.G."/>
            <person name="Clay O.K."/>
            <person name="Cuomo C.A."/>
        </authorList>
    </citation>
    <scope>NUCLEOTIDE SEQUENCE [LARGE SCALE GENOMIC DNA]</scope>
    <source>
        <strain evidence="1 2">UAMH4076</strain>
    </source>
</reference>
<accession>A0A2B7ZJG8</accession>
<comment type="caution">
    <text evidence="1">The sequence shown here is derived from an EMBL/GenBank/DDBJ whole genome shotgun (WGS) entry which is preliminary data.</text>
</comment>
<organism evidence="1 2">
    <name type="scientific">[Emmonsia] crescens</name>
    <dbReference type="NCBI Taxonomy" id="73230"/>
    <lineage>
        <taxon>Eukaryota</taxon>
        <taxon>Fungi</taxon>
        <taxon>Dikarya</taxon>
        <taxon>Ascomycota</taxon>
        <taxon>Pezizomycotina</taxon>
        <taxon>Eurotiomycetes</taxon>
        <taxon>Eurotiomycetidae</taxon>
        <taxon>Onygenales</taxon>
        <taxon>Ajellomycetaceae</taxon>
        <taxon>Emergomyces</taxon>
    </lineage>
</organism>
<evidence type="ECO:0000313" key="1">
    <source>
        <dbReference type="EMBL" id="PGH34116.1"/>
    </source>
</evidence>
<keyword evidence="2" id="KW-1185">Reference proteome</keyword>
<dbReference type="EMBL" id="PDND01000047">
    <property type="protein sequence ID" value="PGH34116.1"/>
    <property type="molecule type" value="Genomic_DNA"/>
</dbReference>
<proteinExistence type="predicted"/>
<dbReference type="AlphaFoldDB" id="A0A2B7ZJG8"/>
<evidence type="ECO:0000313" key="2">
    <source>
        <dbReference type="Proteomes" id="UP000226031"/>
    </source>
</evidence>
<name>A0A2B7ZJG8_9EURO</name>